<dbReference type="RefSeq" id="XP_004830098.1">
    <property type="nucleotide sequence ID" value="XM_004830041.1"/>
</dbReference>
<proteinExistence type="predicted"/>
<dbReference type="AlphaFoldDB" id="L0AXY6"/>
<protein>
    <recommendedName>
        <fullName evidence="3">Protein kinase domain-containing protein</fullName>
    </recommendedName>
</protein>
<dbReference type="GeneID" id="15803399"/>
<evidence type="ECO:0000313" key="1">
    <source>
        <dbReference type="EMBL" id="AFZ80432.1"/>
    </source>
</evidence>
<dbReference type="EMBL" id="CP001669">
    <property type="protein sequence ID" value="AFZ80432.1"/>
    <property type="molecule type" value="Genomic_DNA"/>
</dbReference>
<dbReference type="VEuPathDB" id="PiroplasmaDB:BEWA_032850"/>
<dbReference type="SUPFAM" id="SSF56112">
    <property type="entry name" value="Protein kinase-like (PK-like)"/>
    <property type="match status" value="1"/>
</dbReference>
<reference evidence="1 2" key="1">
    <citation type="journal article" date="2012" name="BMC Genomics">
        <title>Comparative genomic analysis and phylogenetic position of Theileria equi.</title>
        <authorList>
            <person name="Kappmeyer L.S."/>
            <person name="Thiagarajan M."/>
            <person name="Herndon D.R."/>
            <person name="Ramsay J.D."/>
            <person name="Caler E."/>
            <person name="Djikeng A."/>
            <person name="Gillespie J.J."/>
            <person name="Lau A.O."/>
            <person name="Roalson E.H."/>
            <person name="Silva J.C."/>
            <person name="Silva M.G."/>
            <person name="Suarez C.E."/>
            <person name="Ueti M.W."/>
            <person name="Nene V.M."/>
            <person name="Mealey R.H."/>
            <person name="Knowles D.P."/>
            <person name="Brayton K.A."/>
        </authorList>
    </citation>
    <scope>NUCLEOTIDE SEQUENCE [LARGE SCALE GENOMIC DNA]</scope>
    <source>
        <strain evidence="1 2">WA</strain>
    </source>
</reference>
<evidence type="ECO:0000313" key="2">
    <source>
        <dbReference type="Proteomes" id="UP000031512"/>
    </source>
</evidence>
<gene>
    <name evidence="1" type="ORF">BEWA_032850</name>
</gene>
<dbReference type="eggNOG" id="ENOG502SXRF">
    <property type="taxonomic scope" value="Eukaryota"/>
</dbReference>
<dbReference type="KEGG" id="beq:BEWA_032850"/>
<keyword evidence="2" id="KW-1185">Reference proteome</keyword>
<dbReference type="STRING" id="1537102.L0AXY6"/>
<name>L0AXY6_THEEQ</name>
<evidence type="ECO:0008006" key="3">
    <source>
        <dbReference type="Google" id="ProtNLM"/>
    </source>
</evidence>
<dbReference type="InterPro" id="IPR011009">
    <property type="entry name" value="Kinase-like_dom_sf"/>
</dbReference>
<sequence length="932" mass="106141">MSGEEGNEATGVQYNGRHKSARELSFLKEEDLVKNVDFDSFLDQSMASDDNSNSILNYFNKCDNIDSPVRLETSENGLAGFASLKTKTFDNNFRDLHDLKRENELLTLSKRYLYSKLYTPKLEALQKLVEPGAYPGSRVPFGRDVNRNTHIHSSSTSKAQRKVLGRTTTHFTLDPNFMDTSTDTRTEDLEVSSDFVGDSTSMFKGNVASFEDSTLAPDLSESDTDRMSTKRPSVEFDAFSTLPEKRIHTSKISQAQKNTQNVITLMSNHVNVNGVKKKRVQIPQSAYKRAHTGGDESSNKIVLKLVDSEESPKSLAEKIECCLDNIVDSIELYGTEIVNPEIILESLEAIRPQSMDKEVFDLLCLKPIGMSGEEFSNLMSNYGGEEFINQLQNFNAVNTNAMGQVLDPEHEILKELNRLGRIHKKLINEHTYYTNVFARLKENFASQVEDLLQTTRQDLRLEGGYSYLQWGRIKNITSWKQGDPIIREKGFAQDMASKNKIKTLQRMEEAFGSNIKTCVDSPISHIPMEEGQYIYFIKSLQDVEEKEQEAFQLQVRRDRLQTIAEFTVAGPPYKPEDCLAWKCIGLSCNSIVWKMYNTAECRPIVYKFRALKESDSRTIETLKKMYNTAFEKIKGLKFKLSKRRQILFSSSVNIKGNMIIEEMPFVNYTPFFLFMEKSMQLNSNEKFAHTQVVVREIVRLVNQIKDLNFILPLKSSRVFVSSGKIVLSAGVPLSILGKEYIDLAGKIAQPTIASLLWGKHINWYLPPEANNNPAYTTDPTLISKAHTWMIGKIIYEATSPTTITRQELDISRIDTCENDVTREFLKICLNVNVDARPTIEELLSFPYMRRIKINYGTLVPTNVPKSRCAVEFMGDLETILLNKIRRTEKGVADYEQQEEVDIKFCDSDDDNLGSLNDIDKYAYYLNIANEIS</sequence>
<organism evidence="1 2">
    <name type="scientific">Theileria equi strain WA</name>
    <dbReference type="NCBI Taxonomy" id="1537102"/>
    <lineage>
        <taxon>Eukaryota</taxon>
        <taxon>Sar</taxon>
        <taxon>Alveolata</taxon>
        <taxon>Apicomplexa</taxon>
        <taxon>Aconoidasida</taxon>
        <taxon>Piroplasmida</taxon>
        <taxon>Theileriidae</taxon>
        <taxon>Theileria</taxon>
    </lineage>
</organism>
<dbReference type="Proteomes" id="UP000031512">
    <property type="component" value="Chromosome 1"/>
</dbReference>
<dbReference type="OrthoDB" id="10252354at2759"/>
<accession>L0AXY6</accession>